<dbReference type="EMBL" id="BT062386">
    <property type="protein sequence ID" value="ACN27083.1"/>
    <property type="molecule type" value="mRNA"/>
</dbReference>
<name>C0HJ80_MAIZE</name>
<sequence>MLQRTTNTLFVTNIYILIYSNCEVWHGSPGPLRLHPVQVLHFSYLNHHCRSSQDQLPLHSRRAPEPQAALLHELLEVSYDHHLLRLLSHWRSGLLVVKEKCHLQSSQKTVKQSCRQRILQPTDQMHVRLIDVISNQFRSITGVQV</sequence>
<reference evidence="1" key="1">
    <citation type="journal article" date="2009" name="PLoS Genet.">
        <title>Sequencing, mapping, and analysis of 27,455 maize full-length cDNAs.</title>
        <authorList>
            <person name="Soderlund C."/>
            <person name="Descour A."/>
            <person name="Kudrna D."/>
            <person name="Bomhoff M."/>
            <person name="Boyd L."/>
            <person name="Currie J."/>
            <person name="Angelova A."/>
            <person name="Collura K."/>
            <person name="Wissotski M."/>
            <person name="Ashley E."/>
            <person name="Morrow D."/>
            <person name="Fernandes J."/>
            <person name="Walbot V."/>
            <person name="Yu Y."/>
        </authorList>
    </citation>
    <scope>NUCLEOTIDE SEQUENCE</scope>
    <source>
        <strain evidence="1">B73</strain>
    </source>
</reference>
<reference evidence="1" key="2">
    <citation type="submission" date="2012-06" db="EMBL/GenBank/DDBJ databases">
        <authorList>
            <person name="Yu Y."/>
            <person name="Currie J."/>
            <person name="Lomeli R."/>
            <person name="Angelova A."/>
            <person name="Collura K."/>
            <person name="Wissotski M."/>
            <person name="Campos D."/>
            <person name="Kudrna D."/>
            <person name="Golser W."/>
            <person name="Ashely E."/>
            <person name="Descour A."/>
            <person name="Fernandes J."/>
            <person name="Soderlund C."/>
            <person name="Walbot V."/>
        </authorList>
    </citation>
    <scope>NUCLEOTIDE SEQUENCE</scope>
    <source>
        <strain evidence="1">B73</strain>
    </source>
</reference>
<evidence type="ECO:0000313" key="1">
    <source>
        <dbReference type="EMBL" id="ACN27083.1"/>
    </source>
</evidence>
<accession>C0HJ80</accession>
<dbReference type="EMBL" id="BT085048">
    <property type="protein sequence ID" value="ACR35401.1"/>
    <property type="molecule type" value="mRNA"/>
</dbReference>
<dbReference type="AlphaFoldDB" id="C0HJ80"/>
<proteinExistence type="evidence at transcript level"/>
<protein>
    <submittedName>
        <fullName evidence="1">Uncharacterized protein</fullName>
    </submittedName>
</protein>
<organism evidence="1">
    <name type="scientific">Zea mays</name>
    <name type="common">Maize</name>
    <dbReference type="NCBI Taxonomy" id="4577"/>
    <lineage>
        <taxon>Eukaryota</taxon>
        <taxon>Viridiplantae</taxon>
        <taxon>Streptophyta</taxon>
        <taxon>Embryophyta</taxon>
        <taxon>Tracheophyta</taxon>
        <taxon>Spermatophyta</taxon>
        <taxon>Magnoliopsida</taxon>
        <taxon>Liliopsida</taxon>
        <taxon>Poales</taxon>
        <taxon>Poaceae</taxon>
        <taxon>PACMAD clade</taxon>
        <taxon>Panicoideae</taxon>
        <taxon>Andropogonodae</taxon>
        <taxon>Andropogoneae</taxon>
        <taxon>Tripsacinae</taxon>
        <taxon>Zea</taxon>
    </lineage>
</organism>